<keyword evidence="1" id="KW-1133">Transmembrane helix</keyword>
<feature type="transmembrane region" description="Helical" evidence="1">
    <location>
        <begin position="7"/>
        <end position="29"/>
    </location>
</feature>
<proteinExistence type="predicted"/>
<reference evidence="2 3" key="1">
    <citation type="journal article" date="2016" name="Nat. Commun.">
        <title>Thousands of microbial genomes shed light on interconnected biogeochemical processes in an aquifer system.</title>
        <authorList>
            <person name="Anantharaman K."/>
            <person name="Brown C.T."/>
            <person name="Hug L.A."/>
            <person name="Sharon I."/>
            <person name="Castelle C.J."/>
            <person name="Probst A.J."/>
            <person name="Thomas B.C."/>
            <person name="Singh A."/>
            <person name="Wilkins M.J."/>
            <person name="Karaoz U."/>
            <person name="Brodie E.L."/>
            <person name="Williams K.H."/>
            <person name="Hubbard S.S."/>
            <person name="Banfield J.F."/>
        </authorList>
    </citation>
    <scope>NUCLEOTIDE SEQUENCE [LARGE SCALE GENOMIC DNA]</scope>
</reference>
<name>A0A1G2LNG0_9BACT</name>
<dbReference type="AlphaFoldDB" id="A0A1G2LNG0"/>
<keyword evidence="1" id="KW-0472">Membrane</keyword>
<gene>
    <name evidence="2" type="ORF">A2909_01430</name>
</gene>
<protein>
    <submittedName>
        <fullName evidence="2">Uncharacterized protein</fullName>
    </submittedName>
</protein>
<evidence type="ECO:0000313" key="3">
    <source>
        <dbReference type="Proteomes" id="UP000178302"/>
    </source>
</evidence>
<comment type="caution">
    <text evidence="2">The sequence shown here is derived from an EMBL/GenBank/DDBJ whole genome shotgun (WGS) entry which is preliminary data.</text>
</comment>
<evidence type="ECO:0000313" key="2">
    <source>
        <dbReference type="EMBL" id="OHA13113.1"/>
    </source>
</evidence>
<evidence type="ECO:0000256" key="1">
    <source>
        <dbReference type="SAM" id="Phobius"/>
    </source>
</evidence>
<keyword evidence="1" id="KW-0812">Transmembrane</keyword>
<dbReference type="Proteomes" id="UP000178302">
    <property type="component" value="Unassembled WGS sequence"/>
</dbReference>
<sequence length="139" mass="16090">MKSYSKFFFGTVTGFLIGIAFAFLIGLAMPKHWEPKTTELVSLRDDSGVSGRFFLGTGAINENQYYVFYKKIGSGFQQGKVEVSDNVTIFEEEREDGEVKLYIYQFVNPSSWLWSLDYEEKKWEFFIPKGSIKRNFVLS</sequence>
<dbReference type="EMBL" id="MHQZ01000042">
    <property type="protein sequence ID" value="OHA13113.1"/>
    <property type="molecule type" value="Genomic_DNA"/>
</dbReference>
<accession>A0A1G2LNG0</accession>
<organism evidence="2 3">
    <name type="scientific">Candidatus Tagabacteria bacterium RIFCSPLOWO2_01_FULL_39_11</name>
    <dbReference type="NCBI Taxonomy" id="1802295"/>
    <lineage>
        <taxon>Bacteria</taxon>
        <taxon>Candidatus Tagaibacteriota</taxon>
    </lineage>
</organism>